<gene>
    <name evidence="2" type="ORF">CAUJ_LOCUS9830</name>
</gene>
<keyword evidence="3" id="KW-1185">Reference proteome</keyword>
<organism evidence="2 3">
    <name type="scientific">Caenorhabditis auriculariae</name>
    <dbReference type="NCBI Taxonomy" id="2777116"/>
    <lineage>
        <taxon>Eukaryota</taxon>
        <taxon>Metazoa</taxon>
        <taxon>Ecdysozoa</taxon>
        <taxon>Nematoda</taxon>
        <taxon>Chromadorea</taxon>
        <taxon>Rhabditida</taxon>
        <taxon>Rhabditina</taxon>
        <taxon>Rhabditomorpha</taxon>
        <taxon>Rhabditoidea</taxon>
        <taxon>Rhabditidae</taxon>
        <taxon>Peloderinae</taxon>
        <taxon>Caenorhabditis</taxon>
    </lineage>
</organism>
<protein>
    <submittedName>
        <fullName evidence="2">Uncharacterized protein</fullName>
    </submittedName>
</protein>
<dbReference type="Proteomes" id="UP000835052">
    <property type="component" value="Unassembled WGS sequence"/>
</dbReference>
<evidence type="ECO:0000256" key="1">
    <source>
        <dbReference type="SAM" id="MobiDB-lite"/>
    </source>
</evidence>
<feature type="region of interest" description="Disordered" evidence="1">
    <location>
        <begin position="89"/>
        <end position="121"/>
    </location>
</feature>
<sequence length="121" mass="13079">METDGSVTDSQRAREGSFRLCLWPPQDRAGPRTSLPISECSDFDNSGKRPEHVLLVWVQACASGRAARALGLIFRIKPAWARAGRAIFSSGPAKAGPGLRNGRGAGRVTSRPSHKPVWVEN</sequence>
<proteinExistence type="predicted"/>
<name>A0A8S1HHM9_9PELO</name>
<dbReference type="AlphaFoldDB" id="A0A8S1HHM9"/>
<reference evidence="2" key="1">
    <citation type="submission" date="2020-10" db="EMBL/GenBank/DDBJ databases">
        <authorList>
            <person name="Kikuchi T."/>
        </authorList>
    </citation>
    <scope>NUCLEOTIDE SEQUENCE</scope>
    <source>
        <strain evidence="2">NKZ352</strain>
    </source>
</reference>
<dbReference type="EMBL" id="CAJGYM010000039">
    <property type="protein sequence ID" value="CAD6193911.1"/>
    <property type="molecule type" value="Genomic_DNA"/>
</dbReference>
<evidence type="ECO:0000313" key="2">
    <source>
        <dbReference type="EMBL" id="CAD6193911.1"/>
    </source>
</evidence>
<comment type="caution">
    <text evidence="2">The sequence shown here is derived from an EMBL/GenBank/DDBJ whole genome shotgun (WGS) entry which is preliminary data.</text>
</comment>
<accession>A0A8S1HHM9</accession>
<evidence type="ECO:0000313" key="3">
    <source>
        <dbReference type="Proteomes" id="UP000835052"/>
    </source>
</evidence>